<accession>A0AAE0BWM5</accession>
<protein>
    <recommendedName>
        <fullName evidence="1">HAT C-terminal dimerisation domain-containing protein</fullName>
    </recommendedName>
</protein>
<evidence type="ECO:0000259" key="1">
    <source>
        <dbReference type="Pfam" id="PF05699"/>
    </source>
</evidence>
<organism evidence="2 3">
    <name type="scientific">Cymbomonas tetramitiformis</name>
    <dbReference type="NCBI Taxonomy" id="36881"/>
    <lineage>
        <taxon>Eukaryota</taxon>
        <taxon>Viridiplantae</taxon>
        <taxon>Chlorophyta</taxon>
        <taxon>Pyramimonadophyceae</taxon>
        <taxon>Pyramimonadales</taxon>
        <taxon>Pyramimonadaceae</taxon>
        <taxon>Cymbomonas</taxon>
    </lineage>
</organism>
<evidence type="ECO:0000313" key="3">
    <source>
        <dbReference type="Proteomes" id="UP001190700"/>
    </source>
</evidence>
<evidence type="ECO:0000313" key="2">
    <source>
        <dbReference type="EMBL" id="KAK3243349.1"/>
    </source>
</evidence>
<sequence length="108" mass="12354">MRKKSDARVLTQPERVLRDHLDAYLAFGRNEEPNKDGFDVMLWWKRNACVHAARIDVHRTPRQFPGCPASIAGVARAFSAAGKMHDDLRKNTAEATLEHMLRIRMRTG</sequence>
<gene>
    <name evidence="2" type="ORF">CYMTET_46985</name>
</gene>
<dbReference type="AlphaFoldDB" id="A0AAE0BWM5"/>
<dbReference type="Pfam" id="PF05699">
    <property type="entry name" value="Dimer_Tnp_hAT"/>
    <property type="match status" value="1"/>
</dbReference>
<reference evidence="2 3" key="1">
    <citation type="journal article" date="2015" name="Genome Biol. Evol.">
        <title>Comparative Genomics of a Bacterivorous Green Alga Reveals Evolutionary Causalities and Consequences of Phago-Mixotrophic Mode of Nutrition.</title>
        <authorList>
            <person name="Burns J.A."/>
            <person name="Paasch A."/>
            <person name="Narechania A."/>
            <person name="Kim E."/>
        </authorList>
    </citation>
    <scope>NUCLEOTIDE SEQUENCE [LARGE SCALE GENOMIC DNA]</scope>
    <source>
        <strain evidence="2 3">PLY_AMNH</strain>
    </source>
</reference>
<dbReference type="EMBL" id="LGRX02032946">
    <property type="protein sequence ID" value="KAK3243349.1"/>
    <property type="molecule type" value="Genomic_DNA"/>
</dbReference>
<keyword evidence="3" id="KW-1185">Reference proteome</keyword>
<feature type="domain" description="HAT C-terminal dimerisation" evidence="1">
    <location>
        <begin position="21"/>
        <end position="101"/>
    </location>
</feature>
<proteinExistence type="predicted"/>
<name>A0AAE0BWM5_9CHLO</name>
<dbReference type="GO" id="GO:0046983">
    <property type="term" value="F:protein dimerization activity"/>
    <property type="evidence" value="ECO:0007669"/>
    <property type="project" value="InterPro"/>
</dbReference>
<comment type="caution">
    <text evidence="2">The sequence shown here is derived from an EMBL/GenBank/DDBJ whole genome shotgun (WGS) entry which is preliminary data.</text>
</comment>
<dbReference type="Proteomes" id="UP001190700">
    <property type="component" value="Unassembled WGS sequence"/>
</dbReference>
<dbReference type="InterPro" id="IPR008906">
    <property type="entry name" value="HATC_C_dom"/>
</dbReference>